<dbReference type="PANTHER" id="PTHR28626:SF3">
    <property type="entry name" value="SRR1-LIKE PROTEIN"/>
    <property type="match status" value="1"/>
</dbReference>
<dbReference type="Pfam" id="PF07985">
    <property type="entry name" value="SRR1"/>
    <property type="match status" value="1"/>
</dbReference>
<keyword evidence="5" id="KW-1185">Reference proteome</keyword>
<reference evidence="4" key="1">
    <citation type="submission" date="2024-02" db="EMBL/GenBank/DDBJ databases">
        <authorList>
            <consortium name="ELIXIR-Norway"/>
            <consortium name="Elixir Norway"/>
        </authorList>
    </citation>
    <scope>NUCLEOTIDE SEQUENCE</scope>
</reference>
<evidence type="ECO:0000313" key="4">
    <source>
        <dbReference type="EMBL" id="CAK9210645.1"/>
    </source>
</evidence>
<feature type="compositionally biased region" description="Basic and acidic residues" evidence="2">
    <location>
        <begin position="67"/>
        <end position="87"/>
    </location>
</feature>
<feature type="compositionally biased region" description="Low complexity" evidence="2">
    <location>
        <begin position="142"/>
        <end position="156"/>
    </location>
</feature>
<feature type="region of interest" description="Disordered" evidence="2">
    <location>
        <begin position="15"/>
        <end position="87"/>
    </location>
</feature>
<feature type="compositionally biased region" description="Basic residues" evidence="2">
    <location>
        <begin position="15"/>
        <end position="28"/>
    </location>
</feature>
<comment type="similarity">
    <text evidence="1">Belongs to the SRR1 family.</text>
</comment>
<organism evidence="4 5">
    <name type="scientific">Sphagnum troendelagicum</name>
    <dbReference type="NCBI Taxonomy" id="128251"/>
    <lineage>
        <taxon>Eukaryota</taxon>
        <taxon>Viridiplantae</taxon>
        <taxon>Streptophyta</taxon>
        <taxon>Embryophyta</taxon>
        <taxon>Bryophyta</taxon>
        <taxon>Sphagnophytina</taxon>
        <taxon>Sphagnopsida</taxon>
        <taxon>Sphagnales</taxon>
        <taxon>Sphagnaceae</taxon>
        <taxon>Sphagnum</taxon>
    </lineage>
</organism>
<protein>
    <recommendedName>
        <fullName evidence="3">SRR1-like domain-containing protein</fullName>
    </recommendedName>
</protein>
<gene>
    <name evidence="4" type="ORF">CSSPTR1EN2_LOCUS10263</name>
</gene>
<proteinExistence type="inferred from homology"/>
<evidence type="ECO:0000256" key="1">
    <source>
        <dbReference type="ARBA" id="ARBA00009856"/>
    </source>
</evidence>
<dbReference type="InterPro" id="IPR040044">
    <property type="entry name" value="SRR1L"/>
</dbReference>
<accession>A0ABP0U1U7</accession>
<evidence type="ECO:0000313" key="5">
    <source>
        <dbReference type="Proteomes" id="UP001497512"/>
    </source>
</evidence>
<evidence type="ECO:0000256" key="2">
    <source>
        <dbReference type="SAM" id="MobiDB-lite"/>
    </source>
</evidence>
<feature type="region of interest" description="Disordered" evidence="2">
    <location>
        <begin position="138"/>
        <end position="171"/>
    </location>
</feature>
<feature type="compositionally biased region" description="Low complexity" evidence="2">
    <location>
        <begin position="37"/>
        <end position="63"/>
    </location>
</feature>
<sequence>MEVIIMPEEWTIVRTRRSKARSHQRHAHSPSFRPAVSSSTPTAAAASSSLPPSNGLSSSGNGTMEKLVGKQDGEGERRKTEEEEEHKKQLLVKVERSMEKVQHSAFFKKFMEQLQDLELLEILLGTCEQGRTVGETGSCLNGAPSSSSAGASPAAPEILDGSSSTDSREHNGKTMGIDLVVFGVGSIADSEVSRCQIALAMLLKQKYESLFNKVLVYDPVLSDLEFRVLTTLGCAPICHDENGSRRVHVPTVFYMPHCEVGLYNNVLLANLEPWSCLSQVLVLGNSFHKYQERWSVFPQPMSPRPDCLLELQKKHVKEYIVDPVNFPLGSAFNDMSWHFFPHHRWDSKTLNPVP</sequence>
<dbReference type="Proteomes" id="UP001497512">
    <property type="component" value="Chromosome 18"/>
</dbReference>
<name>A0ABP0U1U7_9BRYO</name>
<dbReference type="InterPro" id="IPR012942">
    <property type="entry name" value="SRR1-like"/>
</dbReference>
<feature type="domain" description="SRR1-like" evidence="3">
    <location>
        <begin position="178"/>
        <end position="339"/>
    </location>
</feature>
<dbReference type="PANTHER" id="PTHR28626">
    <property type="entry name" value="SRR1-LIKE PROTEIN"/>
    <property type="match status" value="1"/>
</dbReference>
<evidence type="ECO:0000259" key="3">
    <source>
        <dbReference type="Pfam" id="PF07985"/>
    </source>
</evidence>
<dbReference type="EMBL" id="OZ019910">
    <property type="protein sequence ID" value="CAK9210645.1"/>
    <property type="molecule type" value="Genomic_DNA"/>
</dbReference>